<dbReference type="SUPFAM" id="SSF52058">
    <property type="entry name" value="L domain-like"/>
    <property type="match status" value="1"/>
</dbReference>
<evidence type="ECO:0008006" key="14">
    <source>
        <dbReference type="Google" id="ProtNLM"/>
    </source>
</evidence>
<evidence type="ECO:0000259" key="11">
    <source>
        <dbReference type="Pfam" id="PF25019"/>
    </source>
</evidence>
<feature type="domain" description="R13L1/DRL21-like LRR repeat region" evidence="11">
    <location>
        <begin position="725"/>
        <end position="852"/>
    </location>
</feature>
<dbReference type="FunFam" id="3.40.50.300:FF:001091">
    <property type="entry name" value="Probable disease resistance protein At1g61300"/>
    <property type="match status" value="1"/>
</dbReference>
<gene>
    <name evidence="12" type="ORF">ILEXP_LOCUS40016</name>
</gene>
<evidence type="ECO:0000256" key="3">
    <source>
        <dbReference type="ARBA" id="ARBA00022737"/>
    </source>
</evidence>
<dbReference type="InterPro" id="IPR027417">
    <property type="entry name" value="P-loop_NTPase"/>
</dbReference>
<dbReference type="Pfam" id="PF23559">
    <property type="entry name" value="WHD_DRP"/>
    <property type="match status" value="1"/>
</dbReference>
<keyword evidence="3" id="KW-0677">Repeat</keyword>
<evidence type="ECO:0000259" key="9">
    <source>
        <dbReference type="Pfam" id="PF18052"/>
    </source>
</evidence>
<protein>
    <recommendedName>
        <fullName evidence="14">Disease resistance RPP13-like protein 1</fullName>
    </recommendedName>
</protein>
<feature type="domain" description="NB-ARC" evidence="8">
    <location>
        <begin position="193"/>
        <end position="352"/>
    </location>
</feature>
<dbReference type="PRINTS" id="PR00364">
    <property type="entry name" value="DISEASERSIST"/>
</dbReference>
<feature type="signal peptide" evidence="7">
    <location>
        <begin position="1"/>
        <end position="21"/>
    </location>
</feature>
<feature type="domain" description="Disease resistance protein winged helix" evidence="10">
    <location>
        <begin position="440"/>
        <end position="505"/>
    </location>
</feature>
<dbReference type="PANTHER" id="PTHR36766:SF51">
    <property type="entry name" value="DISEASE RESISTANCE RPP13-LIKE PROTEIN 1"/>
    <property type="match status" value="1"/>
</dbReference>
<keyword evidence="4" id="KW-0547">Nucleotide-binding</keyword>
<sequence length="1390" mass="157678">MAIAEVFLGAFLAVLFERLASRELLSFVRSARIHTQVMTLLKVLSTIKELLNDAETKQITNETVNLWLEDLRDLAYDMDDLVDEIETEALAHKLKTETEPAATTGKVKVLNFLSTSLTDFRRSIELKFKFGSKIKQITLRLQEMAQLRDDLGLTATPEAGSSKSRERLETTSLVVESHVYGREKEKKEILELVLKDESNNDEARVIPIVGMGGVGKTTLAQLVYNDEKVKDFFDTKAWVCVSEEFDVFMITKIICQAVTKESCDFSDLNMLQVSLKKKLSRRKFLIVLDDVWNENYQDWDRLRAPFLVGLTGSKIIVTTRNEGVARIMGSVPSYPLNVLAEDDCLSLLAQHSLGKTNFVDHPNLGLIGKDIVRKCGRLPLAAKTLGGLLRNIHSPDEWKGILNSQIWELEEHKSRILPALRLSYHHLPSELKQMFAYCAIFPKDYEFEMDELVLLWMAEGFLQQSEEMEVLGGQCFMELLSRSFFQRSGGTESKFVMHDLLNDLAQYVAGETCFRLDDNMEGNEWCKISKKACHSSFNRHPYEVYKRFKPFHEFRGLRTFIPLPIYLSDGHPNMYLSNSVLVKLLPNLRYLRVLSLSGYLISKLPNSIGDLKHLRYLNLSQTLIESLPKSVSTLYNLQTLSLRNCLELRKLPTNIGNLVNLRHLDIRNTPNLKEMPPSIGNLVNLRHLGIRDTPNLKEMPSGISRLKCLQTLSRIIVGKNNGFGLENLSGLSLLRSKLSIEGLENVTKLQEAEKANLSCKQYLNELEFKWNRNIEDSQNEGLQVSVLGMLRPHRELKSLRIEFYRGSAFPSWIGDPSFSKTVCISLTGCTKCMDLPPLGQLPLLKELYIEDMHAVESVGVKFYCSGSTLEIPFPSLEILRFDKMPKWKEWSFSYGVDFRGLFPCLRELSICNCPKLVSLPHFSLPSLLDLIIKYCDGAMLKSFTGLSSLTKLEIRSMSGLTHLPKEFTNGLVSLKVLEIEGCATLVTLWQNGFAPEYLSSLQRLKVYKCPLLEQLLDKDQRLPCNLERLDLKLCQNLERLPDGLKSHTSLTEVDISDCQTLVCFPEDSLPPKLSHLCVTNSFSLEFIPNCISRLEVLRLRNCSSLRSLPTDTRISTLKHVLICCGNLEWLKEMVKQSISFGISNWPNLESFTVQVPKFTVQVPEFTEQVPEFTEQVPDFECELKYQIDHSLSGSGLLTPNLTSLDISKFENLFSFPSESQSLAFLKKLKIADCQSLESFPDQNLPPNLEELYISNCKELKPLSECGLQSLSSLRRFTLHSVYPTLTSFPDSCFLPATLKFLRIDEFSNLKSLSKGLQNLASLEKLEISNCPELESLSEGLQNLTTIRFMDIINCPKIKSLSEGLRDLTSLEHLTICDCLSLSLSLRSSRS</sequence>
<dbReference type="PANTHER" id="PTHR36766">
    <property type="entry name" value="PLANT BROAD-SPECTRUM MILDEW RESISTANCE PROTEIN RPW8"/>
    <property type="match status" value="1"/>
</dbReference>
<dbReference type="SUPFAM" id="SSF52047">
    <property type="entry name" value="RNI-like"/>
    <property type="match status" value="2"/>
</dbReference>
<evidence type="ECO:0000256" key="4">
    <source>
        <dbReference type="ARBA" id="ARBA00022741"/>
    </source>
</evidence>
<name>A0ABC8TST3_9AQUA</name>
<dbReference type="GO" id="GO:0006952">
    <property type="term" value="P:defense response"/>
    <property type="evidence" value="ECO:0007669"/>
    <property type="project" value="UniProtKB-KW"/>
</dbReference>
<dbReference type="Proteomes" id="UP001642360">
    <property type="component" value="Unassembled WGS sequence"/>
</dbReference>
<dbReference type="InterPro" id="IPR036388">
    <property type="entry name" value="WH-like_DNA-bd_sf"/>
</dbReference>
<dbReference type="Gene3D" id="1.10.8.430">
    <property type="entry name" value="Helical domain of apoptotic protease-activating factors"/>
    <property type="match status" value="1"/>
</dbReference>
<comment type="similarity">
    <text evidence="1">Belongs to the disease resistance NB-LRR family.</text>
</comment>
<organism evidence="12 13">
    <name type="scientific">Ilex paraguariensis</name>
    <name type="common">yerba mate</name>
    <dbReference type="NCBI Taxonomy" id="185542"/>
    <lineage>
        <taxon>Eukaryota</taxon>
        <taxon>Viridiplantae</taxon>
        <taxon>Streptophyta</taxon>
        <taxon>Embryophyta</taxon>
        <taxon>Tracheophyta</taxon>
        <taxon>Spermatophyta</taxon>
        <taxon>Magnoliopsida</taxon>
        <taxon>eudicotyledons</taxon>
        <taxon>Gunneridae</taxon>
        <taxon>Pentapetalae</taxon>
        <taxon>asterids</taxon>
        <taxon>campanulids</taxon>
        <taxon>Aquifoliales</taxon>
        <taxon>Aquifoliaceae</taxon>
        <taxon>Ilex</taxon>
    </lineage>
</organism>
<dbReference type="GO" id="GO:0005524">
    <property type="term" value="F:ATP binding"/>
    <property type="evidence" value="ECO:0007669"/>
    <property type="project" value="UniProtKB-KW"/>
</dbReference>
<evidence type="ECO:0000256" key="2">
    <source>
        <dbReference type="ARBA" id="ARBA00022614"/>
    </source>
</evidence>
<feature type="domain" description="Disease resistance N-terminal" evidence="9">
    <location>
        <begin position="8"/>
        <end position="96"/>
    </location>
</feature>
<evidence type="ECO:0000259" key="10">
    <source>
        <dbReference type="Pfam" id="PF23559"/>
    </source>
</evidence>
<dbReference type="InterPro" id="IPR032675">
    <property type="entry name" value="LRR_dom_sf"/>
</dbReference>
<evidence type="ECO:0000313" key="13">
    <source>
        <dbReference type="Proteomes" id="UP001642360"/>
    </source>
</evidence>
<evidence type="ECO:0000259" key="8">
    <source>
        <dbReference type="Pfam" id="PF00931"/>
    </source>
</evidence>
<evidence type="ECO:0000256" key="7">
    <source>
        <dbReference type="SAM" id="SignalP"/>
    </source>
</evidence>
<dbReference type="Pfam" id="PF25019">
    <property type="entry name" value="LRR_R13L1-DRL21"/>
    <property type="match status" value="1"/>
</dbReference>
<dbReference type="InterPro" id="IPR056789">
    <property type="entry name" value="LRR_R13L1-DRL21"/>
</dbReference>
<dbReference type="InterPro" id="IPR041118">
    <property type="entry name" value="Rx_N"/>
</dbReference>
<dbReference type="Pfam" id="PF00931">
    <property type="entry name" value="NB-ARC"/>
    <property type="match status" value="1"/>
</dbReference>
<keyword evidence="5" id="KW-0611">Plant defense</keyword>
<feature type="chain" id="PRO_5044741810" description="Disease resistance RPP13-like protein 1" evidence="7">
    <location>
        <begin position="22"/>
        <end position="1390"/>
    </location>
</feature>
<dbReference type="EMBL" id="CAUOFW020005514">
    <property type="protein sequence ID" value="CAK9170518.1"/>
    <property type="molecule type" value="Genomic_DNA"/>
</dbReference>
<dbReference type="InterPro" id="IPR042197">
    <property type="entry name" value="Apaf_helical"/>
</dbReference>
<accession>A0ABC8TST3</accession>
<dbReference type="SUPFAM" id="SSF52540">
    <property type="entry name" value="P-loop containing nucleoside triphosphate hydrolases"/>
    <property type="match status" value="1"/>
</dbReference>
<evidence type="ECO:0000313" key="12">
    <source>
        <dbReference type="EMBL" id="CAK9170518.1"/>
    </source>
</evidence>
<dbReference type="Gene3D" id="3.80.10.10">
    <property type="entry name" value="Ribonuclease Inhibitor"/>
    <property type="match status" value="4"/>
</dbReference>
<keyword evidence="2" id="KW-0433">Leucine-rich repeat</keyword>
<keyword evidence="13" id="KW-1185">Reference proteome</keyword>
<proteinExistence type="inferred from homology"/>
<comment type="caution">
    <text evidence="12">The sequence shown here is derived from an EMBL/GenBank/DDBJ whole genome shotgun (WGS) entry which is preliminary data.</text>
</comment>
<dbReference type="GO" id="GO:0051707">
    <property type="term" value="P:response to other organism"/>
    <property type="evidence" value="ECO:0007669"/>
    <property type="project" value="UniProtKB-ARBA"/>
</dbReference>
<dbReference type="Pfam" id="PF18052">
    <property type="entry name" value="Rx_N"/>
    <property type="match status" value="1"/>
</dbReference>
<dbReference type="InterPro" id="IPR002182">
    <property type="entry name" value="NB-ARC"/>
</dbReference>
<dbReference type="InterPro" id="IPR058922">
    <property type="entry name" value="WHD_DRP"/>
</dbReference>
<reference evidence="12 13" key="1">
    <citation type="submission" date="2024-02" db="EMBL/GenBank/DDBJ databases">
        <authorList>
            <person name="Vignale AGUSTIN F."/>
            <person name="Sosa J E."/>
            <person name="Modenutti C."/>
        </authorList>
    </citation>
    <scope>NUCLEOTIDE SEQUENCE [LARGE SCALE GENOMIC DNA]</scope>
</reference>
<evidence type="ECO:0000256" key="1">
    <source>
        <dbReference type="ARBA" id="ARBA00008894"/>
    </source>
</evidence>
<evidence type="ECO:0000256" key="6">
    <source>
        <dbReference type="ARBA" id="ARBA00022840"/>
    </source>
</evidence>
<dbReference type="Gene3D" id="1.20.5.4130">
    <property type="match status" value="1"/>
</dbReference>
<evidence type="ECO:0000256" key="5">
    <source>
        <dbReference type="ARBA" id="ARBA00022821"/>
    </source>
</evidence>
<dbReference type="Gene3D" id="3.40.50.300">
    <property type="entry name" value="P-loop containing nucleotide triphosphate hydrolases"/>
    <property type="match status" value="1"/>
</dbReference>
<keyword evidence="7" id="KW-0732">Signal</keyword>
<keyword evidence="6" id="KW-0067">ATP-binding</keyword>
<dbReference type="Gene3D" id="1.10.10.10">
    <property type="entry name" value="Winged helix-like DNA-binding domain superfamily/Winged helix DNA-binding domain"/>
    <property type="match status" value="1"/>
</dbReference>